<dbReference type="RefSeq" id="WP_170147873.1">
    <property type="nucleotide sequence ID" value="NZ_QREG01000002.1"/>
</dbReference>
<dbReference type="PROSITE" id="PS00018">
    <property type="entry name" value="EF_HAND_1"/>
    <property type="match status" value="1"/>
</dbReference>
<evidence type="ECO:0000256" key="8">
    <source>
        <dbReference type="PROSITE-ProRule" id="PRU01360"/>
    </source>
</evidence>
<feature type="signal peptide" evidence="10">
    <location>
        <begin position="1"/>
        <end position="20"/>
    </location>
</feature>
<evidence type="ECO:0000256" key="2">
    <source>
        <dbReference type="ARBA" id="ARBA00022448"/>
    </source>
</evidence>
<evidence type="ECO:0000313" key="14">
    <source>
        <dbReference type="Proteomes" id="UP000256779"/>
    </source>
</evidence>
<dbReference type="InterPro" id="IPR039426">
    <property type="entry name" value="TonB-dep_rcpt-like"/>
</dbReference>
<keyword evidence="7 8" id="KW-0998">Cell outer membrane</keyword>
<sequence length="1007" mass="111675">MKRNSLLTLVAMLSTIMAWAQQQISGTITADGEPLPGVTILEEGTTNGTITDIEGTYTLNLQGEDPMVVVSMVGFKTTRIAAKGRVEISLDLEEDVTDLEEVVVIGYGTATKKEITSSISTVKGEDLTKMTVGNVSESMQGLASGVQVISGGGGPGASPQILIRGIVTNRSTAPLIVVDGVALPQGSNLNFLNPSDIENIQVLKDGSATSIYGTRASNGVIIVNTKRGKSGEAKVTFSASYGLKGLDKPEVADANEYARVVNQRAANDGLPEPYDLSTITESTDWWEEVYKDYASVENYNLQVSGGSEKLNYLSSVAYHKSKSHLEKGYWERATGRVNIDYSISDKLFLQQDFNPRYEHWENTPNQFWSTLRMDPLTPVYIPIDERQGRNEYSIYARSNNYVWNPVGAVNRSFNETHFFGVFSNTNLEYDITDFLSVSSRIGLNFGQTRNEVFNPKFVIEPNLEENQQSSVATRFDQNFSYVWNNLIKFEKSYGKHKLNATVGYTAEYYQGHYLRGSRSDIILNDEKFRYLDATTGESIQAQGNMNANSLMSYLGRVMYNYDQRYFISGSYRRDGSSRFPVANQWANFFSASAAWDISSESFFNLPFVSGLKLKAGFGQVGNQNIPSSAFLFLVSDGSYVFGENEDRVITNQITQFGNSNLQWETVQDINVGIESGFMNDKLTLSVDYYVKESKDLLFATTLPLYTGSPSDIMQNVGSFESKGLDISLGYNDKIGDWQLSALATLNTNESRAKALAPGNDQLLAQKQAVFGNSFLKITELGKVVGLFYGYETDGLFQNQTEINSHSSDNGKLVQPAAQPGDMKFVDQNNDGELNEEDLTIIGNPFPDFYAGLNVSATYKNLDFTMQWYASVGNDVYNYMKYFQTSGAGETNVRKGLIDEVWTESNPDATIPRLTVTDQNGNFKRSSDYFVEDGSYARLKNLQVGYTINSLNAAKIRLYVSGQNLFTITKYSGFDPEVSSGGIINGYGMDFGRYPMSRTFVLGLDLNF</sequence>
<organism evidence="13 14">
    <name type="scientific">Marinoscillum furvescens DSM 4134</name>
    <dbReference type="NCBI Taxonomy" id="1122208"/>
    <lineage>
        <taxon>Bacteria</taxon>
        <taxon>Pseudomonadati</taxon>
        <taxon>Bacteroidota</taxon>
        <taxon>Cytophagia</taxon>
        <taxon>Cytophagales</taxon>
        <taxon>Reichenbachiellaceae</taxon>
        <taxon>Marinoscillum</taxon>
    </lineage>
</organism>
<dbReference type="Proteomes" id="UP000256779">
    <property type="component" value="Unassembled WGS sequence"/>
</dbReference>
<dbReference type="InterPro" id="IPR023997">
    <property type="entry name" value="TonB-dep_OMP_SusC/RagA_CS"/>
</dbReference>
<evidence type="ECO:0000256" key="6">
    <source>
        <dbReference type="ARBA" id="ARBA00023136"/>
    </source>
</evidence>
<comment type="caution">
    <text evidence="13">The sequence shown here is derived from an EMBL/GenBank/DDBJ whole genome shotgun (WGS) entry which is preliminary data.</text>
</comment>
<comment type="similarity">
    <text evidence="8 9">Belongs to the TonB-dependent receptor family.</text>
</comment>
<dbReference type="InterPro" id="IPR012910">
    <property type="entry name" value="Plug_dom"/>
</dbReference>
<dbReference type="InterPro" id="IPR036942">
    <property type="entry name" value="Beta-barrel_TonB_sf"/>
</dbReference>
<dbReference type="InterPro" id="IPR023996">
    <property type="entry name" value="TonB-dep_OMP_SusC/RagA"/>
</dbReference>
<dbReference type="Gene3D" id="2.170.130.10">
    <property type="entry name" value="TonB-dependent receptor, plug domain"/>
    <property type="match status" value="1"/>
</dbReference>
<evidence type="ECO:0000259" key="12">
    <source>
        <dbReference type="Pfam" id="PF07715"/>
    </source>
</evidence>
<keyword evidence="5 9" id="KW-0798">TonB box</keyword>
<dbReference type="SUPFAM" id="SSF56935">
    <property type="entry name" value="Porins"/>
    <property type="match status" value="1"/>
</dbReference>
<dbReference type="PROSITE" id="PS52016">
    <property type="entry name" value="TONB_DEPENDENT_REC_3"/>
    <property type="match status" value="1"/>
</dbReference>
<dbReference type="Pfam" id="PF13715">
    <property type="entry name" value="CarbopepD_reg_2"/>
    <property type="match status" value="1"/>
</dbReference>
<evidence type="ECO:0000256" key="9">
    <source>
        <dbReference type="RuleBase" id="RU003357"/>
    </source>
</evidence>
<evidence type="ECO:0000259" key="11">
    <source>
        <dbReference type="Pfam" id="PF00593"/>
    </source>
</evidence>
<evidence type="ECO:0000313" key="13">
    <source>
        <dbReference type="EMBL" id="REE02220.1"/>
    </source>
</evidence>
<dbReference type="SUPFAM" id="SSF49464">
    <property type="entry name" value="Carboxypeptidase regulatory domain-like"/>
    <property type="match status" value="1"/>
</dbReference>
<feature type="domain" description="TonB-dependent receptor plug" evidence="12">
    <location>
        <begin position="112"/>
        <end position="220"/>
    </location>
</feature>
<proteinExistence type="inferred from homology"/>
<dbReference type="Pfam" id="PF07715">
    <property type="entry name" value="Plug"/>
    <property type="match status" value="1"/>
</dbReference>
<gene>
    <name evidence="13" type="ORF">C7460_102245</name>
</gene>
<dbReference type="InterPro" id="IPR000531">
    <property type="entry name" value="Beta-barrel_TonB"/>
</dbReference>
<evidence type="ECO:0000256" key="5">
    <source>
        <dbReference type="ARBA" id="ARBA00023077"/>
    </source>
</evidence>
<keyword evidence="3 8" id="KW-1134">Transmembrane beta strand</keyword>
<evidence type="ECO:0000256" key="10">
    <source>
        <dbReference type="SAM" id="SignalP"/>
    </source>
</evidence>
<dbReference type="Pfam" id="PF00593">
    <property type="entry name" value="TonB_dep_Rec_b-barrel"/>
    <property type="match status" value="1"/>
</dbReference>
<comment type="subcellular location">
    <subcellularLocation>
        <location evidence="1 8">Cell outer membrane</location>
        <topology evidence="1 8">Multi-pass membrane protein</topology>
    </subcellularLocation>
</comment>
<dbReference type="InterPro" id="IPR018247">
    <property type="entry name" value="EF_Hand_1_Ca_BS"/>
</dbReference>
<protein>
    <submittedName>
        <fullName evidence="13">TonB-linked SusC/RagA family outer membrane protein</fullName>
    </submittedName>
</protein>
<dbReference type="GO" id="GO:0009279">
    <property type="term" value="C:cell outer membrane"/>
    <property type="evidence" value="ECO:0007669"/>
    <property type="project" value="UniProtKB-SubCell"/>
</dbReference>
<dbReference type="InterPro" id="IPR008969">
    <property type="entry name" value="CarboxyPept-like_regulatory"/>
</dbReference>
<feature type="domain" description="TonB-dependent receptor-like beta-barrel" evidence="11">
    <location>
        <begin position="392"/>
        <end position="964"/>
    </location>
</feature>
<keyword evidence="4 8" id="KW-0812">Transmembrane</keyword>
<keyword evidence="10" id="KW-0732">Signal</keyword>
<dbReference type="Gene3D" id="2.60.40.1120">
    <property type="entry name" value="Carboxypeptidase-like, regulatory domain"/>
    <property type="match status" value="1"/>
</dbReference>
<evidence type="ECO:0000256" key="3">
    <source>
        <dbReference type="ARBA" id="ARBA00022452"/>
    </source>
</evidence>
<dbReference type="EMBL" id="QREG01000002">
    <property type="protein sequence ID" value="REE02220.1"/>
    <property type="molecule type" value="Genomic_DNA"/>
</dbReference>
<feature type="chain" id="PRO_5017789132" evidence="10">
    <location>
        <begin position="21"/>
        <end position="1007"/>
    </location>
</feature>
<dbReference type="NCBIfam" id="TIGR04057">
    <property type="entry name" value="SusC_RagA_signa"/>
    <property type="match status" value="1"/>
</dbReference>
<dbReference type="NCBIfam" id="TIGR04056">
    <property type="entry name" value="OMP_RagA_SusC"/>
    <property type="match status" value="1"/>
</dbReference>
<keyword evidence="2 8" id="KW-0813">Transport</keyword>
<keyword evidence="6 8" id="KW-0472">Membrane</keyword>
<keyword evidence="14" id="KW-1185">Reference proteome</keyword>
<evidence type="ECO:0000256" key="4">
    <source>
        <dbReference type="ARBA" id="ARBA00022692"/>
    </source>
</evidence>
<name>A0A3D9L8Q5_MARFU</name>
<dbReference type="AlphaFoldDB" id="A0A3D9L8Q5"/>
<dbReference type="InterPro" id="IPR037066">
    <property type="entry name" value="Plug_dom_sf"/>
</dbReference>
<dbReference type="Gene3D" id="2.40.170.20">
    <property type="entry name" value="TonB-dependent receptor, beta-barrel domain"/>
    <property type="match status" value="1"/>
</dbReference>
<accession>A0A3D9L8Q5</accession>
<evidence type="ECO:0000256" key="7">
    <source>
        <dbReference type="ARBA" id="ARBA00023237"/>
    </source>
</evidence>
<evidence type="ECO:0000256" key="1">
    <source>
        <dbReference type="ARBA" id="ARBA00004571"/>
    </source>
</evidence>
<reference evidence="13 14" key="1">
    <citation type="submission" date="2018-07" db="EMBL/GenBank/DDBJ databases">
        <title>Genomic Encyclopedia of Type Strains, Phase IV (KMG-IV): sequencing the most valuable type-strain genomes for metagenomic binning, comparative biology and taxonomic classification.</title>
        <authorList>
            <person name="Goeker M."/>
        </authorList>
    </citation>
    <scope>NUCLEOTIDE SEQUENCE [LARGE SCALE GENOMIC DNA]</scope>
    <source>
        <strain evidence="13 14">DSM 4134</strain>
    </source>
</reference>